<gene>
    <name evidence="1" type="ORF">Anas_05231</name>
</gene>
<reference evidence="1 2" key="1">
    <citation type="journal article" date="2019" name="PLoS Biol.">
        <title>Sex chromosomes control vertical transmission of feminizing Wolbachia symbionts in an isopod.</title>
        <authorList>
            <person name="Becking T."/>
            <person name="Chebbi M.A."/>
            <person name="Giraud I."/>
            <person name="Moumen B."/>
            <person name="Laverre T."/>
            <person name="Caubet Y."/>
            <person name="Peccoud J."/>
            <person name="Gilbert C."/>
            <person name="Cordaux R."/>
        </authorList>
    </citation>
    <scope>NUCLEOTIDE SEQUENCE [LARGE SCALE GENOMIC DNA]</scope>
    <source>
        <strain evidence="1">ANa2</strain>
        <tissue evidence="1">Whole body excluding digestive tract and cuticle</tissue>
    </source>
</reference>
<dbReference type="Proteomes" id="UP000326759">
    <property type="component" value="Unassembled WGS sequence"/>
</dbReference>
<name>A0A5N5SVG1_9CRUS</name>
<sequence>MLMISGTDATVRHIPCLRLSTEYLEAILLHPNHAHLLADKMNDKNKGIVDEDLQILQILKCFLKQIK</sequence>
<dbReference type="EMBL" id="SEYY01019760">
    <property type="protein sequence ID" value="KAB7497908.1"/>
    <property type="molecule type" value="Genomic_DNA"/>
</dbReference>
<accession>A0A5N5SVG1</accession>
<keyword evidence="2" id="KW-1185">Reference proteome</keyword>
<comment type="caution">
    <text evidence="1">The sequence shown here is derived from an EMBL/GenBank/DDBJ whole genome shotgun (WGS) entry which is preliminary data.</text>
</comment>
<protein>
    <submittedName>
        <fullName evidence="1">Uncharacterized protein</fullName>
    </submittedName>
</protein>
<evidence type="ECO:0000313" key="2">
    <source>
        <dbReference type="Proteomes" id="UP000326759"/>
    </source>
</evidence>
<dbReference type="AlphaFoldDB" id="A0A5N5SVG1"/>
<organism evidence="1 2">
    <name type="scientific">Armadillidium nasatum</name>
    <dbReference type="NCBI Taxonomy" id="96803"/>
    <lineage>
        <taxon>Eukaryota</taxon>
        <taxon>Metazoa</taxon>
        <taxon>Ecdysozoa</taxon>
        <taxon>Arthropoda</taxon>
        <taxon>Crustacea</taxon>
        <taxon>Multicrustacea</taxon>
        <taxon>Malacostraca</taxon>
        <taxon>Eumalacostraca</taxon>
        <taxon>Peracarida</taxon>
        <taxon>Isopoda</taxon>
        <taxon>Oniscidea</taxon>
        <taxon>Crinocheta</taxon>
        <taxon>Armadillidiidae</taxon>
        <taxon>Armadillidium</taxon>
    </lineage>
</organism>
<evidence type="ECO:0000313" key="1">
    <source>
        <dbReference type="EMBL" id="KAB7497908.1"/>
    </source>
</evidence>
<proteinExistence type="predicted"/>